<feature type="domain" description="RNA polymerase sigma-70 region 2" evidence="5">
    <location>
        <begin position="12"/>
        <end position="78"/>
    </location>
</feature>
<keyword evidence="4" id="KW-0804">Transcription</keyword>
<evidence type="ECO:0000256" key="4">
    <source>
        <dbReference type="ARBA" id="ARBA00023163"/>
    </source>
</evidence>
<protein>
    <submittedName>
        <fullName evidence="7">Sigma factor</fullName>
    </submittedName>
</protein>
<dbReference type="EMBL" id="CP003390">
    <property type="protein sequence ID" value="AFI83029.1"/>
    <property type="molecule type" value="Genomic_DNA"/>
</dbReference>
<reference evidence="7 8" key="1">
    <citation type="journal article" date="2012" name="J. Bacteriol.">
        <title>Complete genome sequences of Methylophaga sp. strain JAM1 and Methylophaga sp. strain JAM7.</title>
        <authorList>
            <person name="Villeneuve C."/>
            <person name="Martineau C."/>
            <person name="Mauffrey F."/>
            <person name="Villemur R."/>
        </authorList>
    </citation>
    <scope>NUCLEOTIDE SEQUENCE [LARGE SCALE GENOMIC DNA]</scope>
    <source>
        <strain evidence="7 8">JAM1</strain>
    </source>
</reference>
<comment type="similarity">
    <text evidence="1">Belongs to the sigma-70 factor family. ECF subfamily.</text>
</comment>
<gene>
    <name evidence="7" type="ordered locus">Q7A_170</name>
</gene>
<organism evidence="7 8">
    <name type="scientific">Methylophaga nitratireducenticrescens</name>
    <dbReference type="NCBI Taxonomy" id="754476"/>
    <lineage>
        <taxon>Bacteria</taxon>
        <taxon>Pseudomonadati</taxon>
        <taxon>Pseudomonadota</taxon>
        <taxon>Gammaproteobacteria</taxon>
        <taxon>Thiotrichales</taxon>
        <taxon>Piscirickettsiaceae</taxon>
        <taxon>Methylophaga</taxon>
    </lineage>
</organism>
<proteinExistence type="inferred from homology"/>
<dbReference type="HOGENOM" id="CLU_047691_12_1_6"/>
<dbReference type="PANTHER" id="PTHR43133">
    <property type="entry name" value="RNA POLYMERASE ECF-TYPE SIGMA FACTO"/>
    <property type="match status" value="1"/>
</dbReference>
<keyword evidence="8" id="KW-1185">Reference proteome</keyword>
<feature type="domain" description="RNA polymerase sigma factor 70 region 4 type 2" evidence="6">
    <location>
        <begin position="112"/>
        <end position="162"/>
    </location>
</feature>
<evidence type="ECO:0000313" key="7">
    <source>
        <dbReference type="EMBL" id="AFI83029.1"/>
    </source>
</evidence>
<evidence type="ECO:0000256" key="3">
    <source>
        <dbReference type="ARBA" id="ARBA00023082"/>
    </source>
</evidence>
<dbReference type="InterPro" id="IPR013324">
    <property type="entry name" value="RNA_pol_sigma_r3/r4-like"/>
</dbReference>
<evidence type="ECO:0000256" key="2">
    <source>
        <dbReference type="ARBA" id="ARBA00023015"/>
    </source>
</evidence>
<evidence type="ECO:0000259" key="5">
    <source>
        <dbReference type="Pfam" id="PF04542"/>
    </source>
</evidence>
<reference evidence="7 8" key="2">
    <citation type="journal article" date="2013" name="Int. J. Syst. Evol. Microbiol.">
        <title>Methylophaga nitratireducenticrescens sp. nov. and Methylophaga frappieri sp. nov., isolated from the biofilm of the methanol-fed denitrification system treating the seawater at the Montreal Biodome.</title>
        <authorList>
            <person name="Villeneuve C."/>
            <person name="Martineau C."/>
            <person name="Mauffrey F."/>
            <person name="Villemur R."/>
        </authorList>
    </citation>
    <scope>NUCLEOTIDE SEQUENCE [LARGE SCALE GENOMIC DNA]</scope>
    <source>
        <strain evidence="7 8">JAM1</strain>
    </source>
</reference>
<evidence type="ECO:0000256" key="1">
    <source>
        <dbReference type="ARBA" id="ARBA00010641"/>
    </source>
</evidence>
<dbReference type="InterPro" id="IPR036388">
    <property type="entry name" value="WH-like_DNA-bd_sf"/>
</dbReference>
<dbReference type="eggNOG" id="COG1595">
    <property type="taxonomic scope" value="Bacteria"/>
</dbReference>
<name>I1XF60_METNJ</name>
<dbReference type="GO" id="GO:0006352">
    <property type="term" value="P:DNA-templated transcription initiation"/>
    <property type="evidence" value="ECO:0007669"/>
    <property type="project" value="InterPro"/>
</dbReference>
<evidence type="ECO:0000259" key="6">
    <source>
        <dbReference type="Pfam" id="PF08281"/>
    </source>
</evidence>
<dbReference type="RefSeq" id="WP_014705405.1">
    <property type="nucleotide sequence ID" value="NC_017857.3"/>
</dbReference>
<dbReference type="InterPro" id="IPR013249">
    <property type="entry name" value="RNA_pol_sigma70_r4_t2"/>
</dbReference>
<dbReference type="SUPFAM" id="SSF88946">
    <property type="entry name" value="Sigma2 domain of RNA polymerase sigma factors"/>
    <property type="match status" value="1"/>
</dbReference>
<dbReference type="OrthoDB" id="9180690at2"/>
<dbReference type="PATRIC" id="fig|754476.3.peg.169"/>
<dbReference type="PANTHER" id="PTHR43133:SF63">
    <property type="entry name" value="RNA POLYMERASE SIGMA FACTOR FECI-RELATED"/>
    <property type="match status" value="1"/>
</dbReference>
<dbReference type="Gene3D" id="1.10.1740.10">
    <property type="match status" value="1"/>
</dbReference>
<dbReference type="Gene3D" id="1.10.10.10">
    <property type="entry name" value="Winged helix-like DNA-binding domain superfamily/Winged helix DNA-binding domain"/>
    <property type="match status" value="1"/>
</dbReference>
<dbReference type="Proteomes" id="UP000009144">
    <property type="component" value="Chromosome"/>
</dbReference>
<sequence>MTVAAQSHVEALYKKHHSWLYQWLRKRLACEENAADVAHDTFLRVLTSRRVLTEIHEPRAFLTTTAKNLLIDKARRKAIEDEFMQQLQIAMQEMPDSYPSPDLILSAIELLEQLSHVLANVSDKAATAFRLHYLDGIKQSDVAIKMGVSSRMVRHYLTQILLDLHRLNIAI</sequence>
<dbReference type="InterPro" id="IPR039425">
    <property type="entry name" value="RNA_pol_sigma-70-like"/>
</dbReference>
<dbReference type="Pfam" id="PF08281">
    <property type="entry name" value="Sigma70_r4_2"/>
    <property type="match status" value="1"/>
</dbReference>
<dbReference type="Pfam" id="PF04542">
    <property type="entry name" value="Sigma70_r2"/>
    <property type="match status" value="1"/>
</dbReference>
<dbReference type="KEGG" id="mej:Q7A_170"/>
<dbReference type="InterPro" id="IPR013325">
    <property type="entry name" value="RNA_pol_sigma_r2"/>
</dbReference>
<evidence type="ECO:0000313" key="8">
    <source>
        <dbReference type="Proteomes" id="UP000009144"/>
    </source>
</evidence>
<dbReference type="InterPro" id="IPR014284">
    <property type="entry name" value="RNA_pol_sigma-70_dom"/>
</dbReference>
<dbReference type="AlphaFoldDB" id="I1XF60"/>
<keyword evidence="3" id="KW-0731">Sigma factor</keyword>
<dbReference type="STRING" id="754476.Q7A_170"/>
<dbReference type="NCBIfam" id="TIGR02937">
    <property type="entry name" value="sigma70-ECF"/>
    <property type="match status" value="1"/>
</dbReference>
<dbReference type="InterPro" id="IPR007627">
    <property type="entry name" value="RNA_pol_sigma70_r2"/>
</dbReference>
<dbReference type="GO" id="GO:0003677">
    <property type="term" value="F:DNA binding"/>
    <property type="evidence" value="ECO:0007669"/>
    <property type="project" value="InterPro"/>
</dbReference>
<dbReference type="GO" id="GO:0016987">
    <property type="term" value="F:sigma factor activity"/>
    <property type="evidence" value="ECO:0007669"/>
    <property type="project" value="UniProtKB-KW"/>
</dbReference>
<accession>I1XF60</accession>
<dbReference type="SUPFAM" id="SSF88659">
    <property type="entry name" value="Sigma3 and sigma4 domains of RNA polymerase sigma factors"/>
    <property type="match status" value="1"/>
</dbReference>
<keyword evidence="2" id="KW-0805">Transcription regulation</keyword>